<dbReference type="SMART" id="SM01040">
    <property type="entry name" value="Bro-N"/>
    <property type="match status" value="1"/>
</dbReference>
<organism evidence="1 2">
    <name type="scientific">Paramuricea clavata</name>
    <name type="common">Red gorgonian</name>
    <name type="synonym">Violescent sea-whip</name>
    <dbReference type="NCBI Taxonomy" id="317549"/>
    <lineage>
        <taxon>Eukaryota</taxon>
        <taxon>Metazoa</taxon>
        <taxon>Cnidaria</taxon>
        <taxon>Anthozoa</taxon>
        <taxon>Octocorallia</taxon>
        <taxon>Malacalcyonacea</taxon>
        <taxon>Plexauridae</taxon>
        <taxon>Paramuricea</taxon>
    </lineage>
</organism>
<dbReference type="Pfam" id="PF02498">
    <property type="entry name" value="Bro-N"/>
    <property type="match status" value="1"/>
</dbReference>
<dbReference type="Proteomes" id="UP001152795">
    <property type="component" value="Unassembled WGS sequence"/>
</dbReference>
<evidence type="ECO:0000313" key="1">
    <source>
        <dbReference type="EMBL" id="CAB4011568.1"/>
    </source>
</evidence>
<sequence>MSIELFTIPELLGTGKITTIKSVDGTIYFIAREIASTLGYINLSDAIIKHTDTRSRVTLGEIQTIAFRDSLDPLVCMRTDTVFITESGVYDLVFGSRLPAAREFRWWVVNDVLPSIRKTGKYVIPGAMKAIDNIRVEELCELTEDDKKEARKKLVNISDKLKDPEKVRLGRKGGLVTQEKIRETREELEKKEDEIIKLKIEVSYLKEIKERMSDTKKELVQDLYDAALLTSEVVGISYAAKMIVGKSLGATMTLEGAMKLGVAVAGSSVAVAYLKDKGYVPKTIGAGFLFSHLNQNGYKEEVKRHNHALEELAAAKEKFYESEVKRRNDELRRRQEILDANHDIEETNKALDALRNYNRRQDLSALERKPKFEDYYQPSDEMQKYMYVTMGVVGLGSGYVLTRIF</sequence>
<accession>A0A7D9IRF8</accession>
<dbReference type="OrthoDB" id="7468926at2759"/>
<gene>
    <name evidence="1" type="ORF">PACLA_8A079453</name>
</gene>
<dbReference type="PROSITE" id="PS51750">
    <property type="entry name" value="BRO_N"/>
    <property type="match status" value="1"/>
</dbReference>
<reference evidence="1" key="1">
    <citation type="submission" date="2020-04" db="EMBL/GenBank/DDBJ databases">
        <authorList>
            <person name="Alioto T."/>
            <person name="Alioto T."/>
            <person name="Gomez Garrido J."/>
        </authorList>
    </citation>
    <scope>NUCLEOTIDE SEQUENCE</scope>
    <source>
        <strain evidence="1">A484AB</strain>
    </source>
</reference>
<keyword evidence="2" id="KW-1185">Reference proteome</keyword>
<protein>
    <submittedName>
        <fullName evidence="1">Uncharacterized protein</fullName>
    </submittedName>
</protein>
<dbReference type="EMBL" id="CACRXK020007192">
    <property type="protein sequence ID" value="CAB4011568.1"/>
    <property type="molecule type" value="Genomic_DNA"/>
</dbReference>
<dbReference type="PANTHER" id="PTHR36180:SF2">
    <property type="entry name" value="BRO FAMILY PROTEIN"/>
    <property type="match status" value="1"/>
</dbReference>
<dbReference type="PANTHER" id="PTHR36180">
    <property type="entry name" value="DNA-BINDING PROTEIN-RELATED-RELATED"/>
    <property type="match status" value="1"/>
</dbReference>
<name>A0A7D9IRF8_PARCT</name>
<dbReference type="AlphaFoldDB" id="A0A7D9IRF8"/>
<dbReference type="InterPro" id="IPR003497">
    <property type="entry name" value="BRO_N_domain"/>
</dbReference>
<proteinExistence type="predicted"/>
<comment type="caution">
    <text evidence="1">The sequence shown here is derived from an EMBL/GenBank/DDBJ whole genome shotgun (WGS) entry which is preliminary data.</text>
</comment>
<evidence type="ECO:0000313" key="2">
    <source>
        <dbReference type="Proteomes" id="UP001152795"/>
    </source>
</evidence>